<reference evidence="1" key="1">
    <citation type="submission" date="2023-07" db="EMBL/GenBank/DDBJ databases">
        <title>Black Yeasts Isolated from many extreme environments.</title>
        <authorList>
            <person name="Coleine C."/>
            <person name="Stajich J.E."/>
            <person name="Selbmann L."/>
        </authorList>
    </citation>
    <scope>NUCLEOTIDE SEQUENCE</scope>
    <source>
        <strain evidence="1">CCFEE 5714</strain>
    </source>
</reference>
<protein>
    <submittedName>
        <fullName evidence="1">Uncharacterized protein</fullName>
    </submittedName>
</protein>
<keyword evidence="2" id="KW-1185">Reference proteome</keyword>
<organism evidence="1 2">
    <name type="scientific">Vermiconidia calcicola</name>
    <dbReference type="NCBI Taxonomy" id="1690605"/>
    <lineage>
        <taxon>Eukaryota</taxon>
        <taxon>Fungi</taxon>
        <taxon>Dikarya</taxon>
        <taxon>Ascomycota</taxon>
        <taxon>Pezizomycotina</taxon>
        <taxon>Dothideomycetes</taxon>
        <taxon>Dothideomycetidae</taxon>
        <taxon>Mycosphaerellales</taxon>
        <taxon>Extremaceae</taxon>
        <taxon>Vermiconidia</taxon>
    </lineage>
</organism>
<name>A0ACC3NVU2_9PEZI</name>
<evidence type="ECO:0000313" key="2">
    <source>
        <dbReference type="Proteomes" id="UP001281147"/>
    </source>
</evidence>
<comment type="caution">
    <text evidence="1">The sequence shown here is derived from an EMBL/GenBank/DDBJ whole genome shotgun (WGS) entry which is preliminary data.</text>
</comment>
<dbReference type="EMBL" id="JAUTXU010000010">
    <property type="protein sequence ID" value="KAK3723283.1"/>
    <property type="molecule type" value="Genomic_DNA"/>
</dbReference>
<accession>A0ACC3NVU2</accession>
<evidence type="ECO:0000313" key="1">
    <source>
        <dbReference type="EMBL" id="KAK3723283.1"/>
    </source>
</evidence>
<sequence length="80" mass="8620">MSTAQLREIWEASKSQPFEPTVGKQSQFYVGFILLLAALILTGLFGLNNNLKTLGLYGLPASLAFGFGAVYMICAVGVYV</sequence>
<dbReference type="Proteomes" id="UP001281147">
    <property type="component" value="Unassembled WGS sequence"/>
</dbReference>
<gene>
    <name evidence="1" type="ORF">LTR37_002006</name>
</gene>
<proteinExistence type="predicted"/>